<dbReference type="Gene3D" id="2.30.39.10">
    <property type="entry name" value="Alpha-1-antitrypsin, domain 1"/>
    <property type="match status" value="1"/>
</dbReference>
<dbReference type="GO" id="GO:0004867">
    <property type="term" value="F:serine-type endopeptidase inhibitor activity"/>
    <property type="evidence" value="ECO:0007669"/>
    <property type="project" value="InterPro"/>
</dbReference>
<evidence type="ECO:0000259" key="3">
    <source>
        <dbReference type="SMART" id="SM00093"/>
    </source>
</evidence>
<evidence type="ECO:0000313" key="4">
    <source>
        <dbReference type="EMBL" id="JAP96553.1"/>
    </source>
</evidence>
<dbReference type="GO" id="GO:0005615">
    <property type="term" value="C:extracellular space"/>
    <property type="evidence" value="ECO:0007669"/>
    <property type="project" value="InterPro"/>
</dbReference>
<dbReference type="InterPro" id="IPR023796">
    <property type="entry name" value="Serpin_dom"/>
</dbReference>
<organism evidence="4">
    <name type="scientific">Trepomonas sp. PC1</name>
    <dbReference type="NCBI Taxonomy" id="1076344"/>
    <lineage>
        <taxon>Eukaryota</taxon>
        <taxon>Metamonada</taxon>
        <taxon>Diplomonadida</taxon>
        <taxon>Hexamitidae</taxon>
        <taxon>Hexamitinae</taxon>
        <taxon>Trepomonas</taxon>
    </lineage>
</organism>
<accession>A0A146KIS8</accession>
<dbReference type="SUPFAM" id="SSF56574">
    <property type="entry name" value="Serpins"/>
    <property type="match status" value="1"/>
</dbReference>
<sequence length="329" mass="37740">YHLNNIKELLPFSTQNLCYSPFSLMHALLLLSHTANDKAVQELLTKLNLDRSKMQQLSQQLIKDPSIALTANIFKKELNVIDEQFKQLMVKLFQIIPEKLESAHQVNKWCSEHTNHKIPTIVDDISDIETLLISAIYFKAAWKYQFDSQLTTDVPFYGVTGQRNVKMMRITEYFQYKQTEDAQLLKLEYVNTKMTALIILPTQLDQFNSALNLSNLNAGMQVQQVILELPSFKMETMLELEEILKKLGVKKIFEEVDSAKTLGGTMAVNRIIQKTFLEVNETGTEAAAVTAISEDEEEDVELQEMICNKPFWFILQSEGVPIFVTSYVE</sequence>
<dbReference type="AlphaFoldDB" id="A0A146KIS8"/>
<protein>
    <submittedName>
        <fullName evidence="4">Serpin 1</fullName>
    </submittedName>
</protein>
<dbReference type="InterPro" id="IPR036186">
    <property type="entry name" value="Serpin_sf"/>
</dbReference>
<feature type="non-terminal residue" evidence="4">
    <location>
        <position position="1"/>
    </location>
</feature>
<dbReference type="EMBL" id="GDID01000053">
    <property type="protein sequence ID" value="JAP96553.1"/>
    <property type="molecule type" value="Transcribed_RNA"/>
</dbReference>
<dbReference type="InterPro" id="IPR042185">
    <property type="entry name" value="Serpin_sf_2"/>
</dbReference>
<dbReference type="Gene3D" id="3.30.497.10">
    <property type="entry name" value="Antithrombin, subunit I, domain 2"/>
    <property type="match status" value="1"/>
</dbReference>
<dbReference type="PANTHER" id="PTHR11461">
    <property type="entry name" value="SERINE PROTEASE INHIBITOR, SERPIN"/>
    <property type="match status" value="1"/>
</dbReference>
<name>A0A146KIS8_9EUKA</name>
<gene>
    <name evidence="4" type="ORF">TPC1_10074</name>
</gene>
<comment type="similarity">
    <text evidence="1 2">Belongs to the serpin family.</text>
</comment>
<reference evidence="4" key="1">
    <citation type="submission" date="2015-07" db="EMBL/GenBank/DDBJ databases">
        <title>Adaptation to a free-living lifestyle via gene acquisitions in the diplomonad Trepomonas sp. PC1.</title>
        <authorList>
            <person name="Xu F."/>
            <person name="Jerlstrom-Hultqvist J."/>
            <person name="Kolisko M."/>
            <person name="Simpson A.G.B."/>
            <person name="Roger A.J."/>
            <person name="Svard S.G."/>
            <person name="Andersson J.O."/>
        </authorList>
    </citation>
    <scope>NUCLEOTIDE SEQUENCE</scope>
    <source>
        <strain evidence="4">PC1</strain>
    </source>
</reference>
<dbReference type="InterPro" id="IPR000215">
    <property type="entry name" value="Serpin_fam"/>
</dbReference>
<proteinExistence type="inferred from homology"/>
<dbReference type="PANTHER" id="PTHR11461:SF211">
    <property type="entry name" value="GH10112P-RELATED"/>
    <property type="match status" value="1"/>
</dbReference>
<dbReference type="InterPro" id="IPR042178">
    <property type="entry name" value="Serpin_sf_1"/>
</dbReference>
<feature type="domain" description="Serpin" evidence="3">
    <location>
        <begin position="3"/>
        <end position="329"/>
    </location>
</feature>
<dbReference type="Pfam" id="PF00079">
    <property type="entry name" value="Serpin"/>
    <property type="match status" value="1"/>
</dbReference>
<dbReference type="SMART" id="SM00093">
    <property type="entry name" value="SERPIN"/>
    <property type="match status" value="1"/>
</dbReference>
<evidence type="ECO:0000256" key="2">
    <source>
        <dbReference type="RuleBase" id="RU000411"/>
    </source>
</evidence>
<evidence type="ECO:0000256" key="1">
    <source>
        <dbReference type="ARBA" id="ARBA00009500"/>
    </source>
</evidence>